<organism evidence="2 3">
    <name type="scientific">Galerina marginata (strain CBS 339.88)</name>
    <dbReference type="NCBI Taxonomy" id="685588"/>
    <lineage>
        <taxon>Eukaryota</taxon>
        <taxon>Fungi</taxon>
        <taxon>Dikarya</taxon>
        <taxon>Basidiomycota</taxon>
        <taxon>Agaricomycotina</taxon>
        <taxon>Agaricomycetes</taxon>
        <taxon>Agaricomycetidae</taxon>
        <taxon>Agaricales</taxon>
        <taxon>Agaricineae</taxon>
        <taxon>Strophariaceae</taxon>
        <taxon>Galerina</taxon>
    </lineage>
</organism>
<reference evidence="3" key="1">
    <citation type="journal article" date="2014" name="Proc. Natl. Acad. Sci. U.S.A.">
        <title>Extensive sampling of basidiomycete genomes demonstrates inadequacy of the white-rot/brown-rot paradigm for wood decay fungi.</title>
        <authorList>
            <person name="Riley R."/>
            <person name="Salamov A.A."/>
            <person name="Brown D.W."/>
            <person name="Nagy L.G."/>
            <person name="Floudas D."/>
            <person name="Held B.W."/>
            <person name="Levasseur A."/>
            <person name="Lombard V."/>
            <person name="Morin E."/>
            <person name="Otillar R."/>
            <person name="Lindquist E.A."/>
            <person name="Sun H."/>
            <person name="LaButti K.M."/>
            <person name="Schmutz J."/>
            <person name="Jabbour D."/>
            <person name="Luo H."/>
            <person name="Baker S.E."/>
            <person name="Pisabarro A.G."/>
            <person name="Walton J.D."/>
            <person name="Blanchette R.A."/>
            <person name="Henrissat B."/>
            <person name="Martin F."/>
            <person name="Cullen D."/>
            <person name="Hibbett D.S."/>
            <person name="Grigoriev I.V."/>
        </authorList>
    </citation>
    <scope>NUCLEOTIDE SEQUENCE [LARGE SCALE GENOMIC DNA]</scope>
    <source>
        <strain evidence="3">CBS 339.88</strain>
    </source>
</reference>
<sequence length="280" mass="31060">MWLHRDFIYDFIASLTLISFPLFSDNWSAGFPRCTCAYLKQRSLYIPLTNSFPDLINPGRSRRIPATRPAAIFTLSATRRIRPTPRRILPTPRSILPPSRTVPVSSRLLSSSRSILSTPRTVSSSRSISSSGAISAASRHPRCSRCSCNPGRSRRASHPSGRRSSWYAWAAATSCGPESALRCAARRAVSSRSRPIPTTRWRASAAWPVALRRIPNARRHTRIPRRARRTRAAGVLPAANGAAPPARSAILPRSCDPRPSSATRHTWRTESARVRSHARL</sequence>
<feature type="compositionally biased region" description="Basic residues" evidence="1">
    <location>
        <begin position="152"/>
        <end position="161"/>
    </location>
</feature>
<accession>A0A067TRR8</accession>
<evidence type="ECO:0000313" key="2">
    <source>
        <dbReference type="EMBL" id="KDR85910.1"/>
    </source>
</evidence>
<feature type="region of interest" description="Disordered" evidence="1">
    <location>
        <begin position="120"/>
        <end position="162"/>
    </location>
</feature>
<feature type="compositionally biased region" description="Low complexity" evidence="1">
    <location>
        <begin position="120"/>
        <end position="138"/>
    </location>
</feature>
<evidence type="ECO:0000313" key="3">
    <source>
        <dbReference type="Proteomes" id="UP000027222"/>
    </source>
</evidence>
<evidence type="ECO:0000256" key="1">
    <source>
        <dbReference type="SAM" id="MobiDB-lite"/>
    </source>
</evidence>
<name>A0A067TRR8_GALM3</name>
<dbReference type="Proteomes" id="UP000027222">
    <property type="component" value="Unassembled WGS sequence"/>
</dbReference>
<dbReference type="AlphaFoldDB" id="A0A067TRR8"/>
<feature type="region of interest" description="Disordered" evidence="1">
    <location>
        <begin position="238"/>
        <end position="280"/>
    </location>
</feature>
<gene>
    <name evidence="2" type="ORF">GALMADRAFT_392711</name>
</gene>
<protein>
    <submittedName>
        <fullName evidence="2">Uncharacterized protein</fullName>
    </submittedName>
</protein>
<dbReference type="HOGENOM" id="CLU_994156_0_0_1"/>
<proteinExistence type="predicted"/>
<keyword evidence="3" id="KW-1185">Reference proteome</keyword>
<dbReference type="EMBL" id="KL142367">
    <property type="protein sequence ID" value="KDR85910.1"/>
    <property type="molecule type" value="Genomic_DNA"/>
</dbReference>
<feature type="compositionally biased region" description="Low complexity" evidence="1">
    <location>
        <begin position="238"/>
        <end position="249"/>
    </location>
</feature>